<dbReference type="SUPFAM" id="SSF103473">
    <property type="entry name" value="MFS general substrate transporter"/>
    <property type="match status" value="1"/>
</dbReference>
<organism evidence="9 10">
    <name type="scientific">Micromonospora olivasterospora</name>
    <dbReference type="NCBI Taxonomy" id="1880"/>
    <lineage>
        <taxon>Bacteria</taxon>
        <taxon>Bacillati</taxon>
        <taxon>Actinomycetota</taxon>
        <taxon>Actinomycetes</taxon>
        <taxon>Micromonosporales</taxon>
        <taxon>Micromonosporaceae</taxon>
        <taxon>Micromonospora</taxon>
    </lineage>
</organism>
<feature type="transmembrane region" description="Helical" evidence="8">
    <location>
        <begin position="349"/>
        <end position="372"/>
    </location>
</feature>
<keyword evidence="6 8" id="KW-0472">Membrane</keyword>
<feature type="transmembrane region" description="Helical" evidence="8">
    <location>
        <begin position="252"/>
        <end position="274"/>
    </location>
</feature>
<keyword evidence="2" id="KW-0813">Transport</keyword>
<feature type="transmembrane region" description="Helical" evidence="8">
    <location>
        <begin position="311"/>
        <end position="337"/>
    </location>
</feature>
<evidence type="ECO:0000256" key="6">
    <source>
        <dbReference type="ARBA" id="ARBA00023136"/>
    </source>
</evidence>
<name>A0A562I5R5_MICOL</name>
<dbReference type="GO" id="GO:0005886">
    <property type="term" value="C:plasma membrane"/>
    <property type="evidence" value="ECO:0007669"/>
    <property type="project" value="UniProtKB-SubCell"/>
</dbReference>
<feature type="transmembrane region" description="Helical" evidence="8">
    <location>
        <begin position="82"/>
        <end position="100"/>
    </location>
</feature>
<evidence type="ECO:0000256" key="8">
    <source>
        <dbReference type="SAM" id="Phobius"/>
    </source>
</evidence>
<feature type="transmembrane region" description="Helical" evidence="8">
    <location>
        <begin position="106"/>
        <end position="123"/>
    </location>
</feature>
<evidence type="ECO:0000313" key="10">
    <source>
        <dbReference type="Proteomes" id="UP000319825"/>
    </source>
</evidence>
<keyword evidence="4 8" id="KW-0812">Transmembrane</keyword>
<feature type="region of interest" description="Disordered" evidence="7">
    <location>
        <begin position="494"/>
        <end position="569"/>
    </location>
</feature>
<feature type="compositionally biased region" description="Basic residues" evidence="7">
    <location>
        <begin position="555"/>
        <end position="569"/>
    </location>
</feature>
<comment type="subcellular location">
    <subcellularLocation>
        <location evidence="1">Cell membrane</location>
        <topology evidence="1">Multi-pass membrane protein</topology>
    </subcellularLocation>
</comment>
<protein>
    <submittedName>
        <fullName evidence="9">Putative MFS family arabinose efflux permease</fullName>
    </submittedName>
</protein>
<evidence type="ECO:0000256" key="4">
    <source>
        <dbReference type="ARBA" id="ARBA00022692"/>
    </source>
</evidence>
<dbReference type="InterPro" id="IPR036259">
    <property type="entry name" value="MFS_trans_sf"/>
</dbReference>
<keyword evidence="3" id="KW-1003">Cell membrane</keyword>
<evidence type="ECO:0000313" key="9">
    <source>
        <dbReference type="EMBL" id="TWH66292.1"/>
    </source>
</evidence>
<dbReference type="Gene3D" id="1.20.1250.20">
    <property type="entry name" value="MFS general substrate transporter like domains"/>
    <property type="match status" value="1"/>
</dbReference>
<dbReference type="InterPro" id="IPR011701">
    <property type="entry name" value="MFS"/>
</dbReference>
<reference evidence="9 10" key="1">
    <citation type="submission" date="2019-07" db="EMBL/GenBank/DDBJ databases">
        <title>R&amp;d 2014.</title>
        <authorList>
            <person name="Klenk H.-P."/>
        </authorList>
    </citation>
    <scope>NUCLEOTIDE SEQUENCE [LARGE SCALE GENOMIC DNA]</scope>
    <source>
        <strain evidence="9 10">DSM 43868</strain>
    </source>
</reference>
<dbReference type="Proteomes" id="UP000319825">
    <property type="component" value="Unassembled WGS sequence"/>
</dbReference>
<evidence type="ECO:0000256" key="1">
    <source>
        <dbReference type="ARBA" id="ARBA00004651"/>
    </source>
</evidence>
<accession>A0A562I5R5</accession>
<feature type="transmembrane region" description="Helical" evidence="8">
    <location>
        <begin position="175"/>
        <end position="192"/>
    </location>
</feature>
<evidence type="ECO:0000256" key="7">
    <source>
        <dbReference type="SAM" id="MobiDB-lite"/>
    </source>
</evidence>
<feature type="transmembrane region" description="Helical" evidence="8">
    <location>
        <begin position="378"/>
        <end position="398"/>
    </location>
</feature>
<comment type="caution">
    <text evidence="9">The sequence shown here is derived from an EMBL/GenBank/DDBJ whole genome shotgun (WGS) entry which is preliminary data.</text>
</comment>
<evidence type="ECO:0000256" key="2">
    <source>
        <dbReference type="ARBA" id="ARBA00022448"/>
    </source>
</evidence>
<dbReference type="GO" id="GO:0022857">
    <property type="term" value="F:transmembrane transporter activity"/>
    <property type="evidence" value="ECO:0007669"/>
    <property type="project" value="InterPro"/>
</dbReference>
<dbReference type="PANTHER" id="PTHR43266:SF2">
    <property type="entry name" value="MAJOR FACILITATOR SUPERFAMILY (MFS) PROFILE DOMAIN-CONTAINING PROTEIN"/>
    <property type="match status" value="1"/>
</dbReference>
<keyword evidence="5 8" id="KW-1133">Transmembrane helix</keyword>
<dbReference type="CDD" id="cd06173">
    <property type="entry name" value="MFS_MefA_like"/>
    <property type="match status" value="1"/>
</dbReference>
<dbReference type="PANTHER" id="PTHR43266">
    <property type="entry name" value="MACROLIDE-EFFLUX PROTEIN"/>
    <property type="match status" value="1"/>
</dbReference>
<feature type="transmembrane region" description="Helical" evidence="8">
    <location>
        <begin position="144"/>
        <end position="169"/>
    </location>
</feature>
<sequence length="569" mass="58961">MPDVSPTLSVLVRNRSFRNLFLAELVVFGADWFVMVPLLVLLPKLTGSGIWGALVLAVDTGVVALLLPVTGVVADRFDRRKVMIAANVAALLGVLLLLGVRGAGTAWLAMAAIALVAVAKAFYSPAAQAALPNVLDPDELAAGNAVAGSAWGTMTVVGASLGGVLSAAAGPYACFWVAAAGLALAAGLAALIRRPLQAPRDAAAPAQRTWAAIGEALRYIGHRPRVLGLVTVKSAVGLGNGVLTVFPLLAGLYGVGPIGTGLLFAVRGAGALVGPILMRRVLTNRAWLLTGLALSMSLYGLSYLGVSVARWFPLVLALVFVAHFAGGSNWVMSNFALQGEVPDRLRGRVFATDMMLATLAISVSQLVVAAVVDVVDERVVLAGCGLVTVVYAVGWRIATRRLSLTARPPSRHRPRPRGARPACVIPPAAWGPRPACVIPARPAWSLPGLRGPCPACVVPARPAWSLPGLRGPRPVDQEVCATGEIDSDAFLLITGGRARRPRPAAAPGGRAGGRARRPASGGRGGRAGRVVSGRGAASGGGRRARRRSAGPARPRGARRSPGRPPWRRR</sequence>
<feature type="transmembrane region" description="Helical" evidence="8">
    <location>
        <begin position="48"/>
        <end position="70"/>
    </location>
</feature>
<dbReference type="EMBL" id="VLKE01000001">
    <property type="protein sequence ID" value="TWH66292.1"/>
    <property type="molecule type" value="Genomic_DNA"/>
</dbReference>
<keyword evidence="10" id="KW-1185">Reference proteome</keyword>
<dbReference type="AlphaFoldDB" id="A0A562I5R5"/>
<feature type="transmembrane region" description="Helical" evidence="8">
    <location>
        <begin position="286"/>
        <end position="305"/>
    </location>
</feature>
<gene>
    <name evidence="9" type="ORF">JD77_01243</name>
</gene>
<evidence type="ECO:0000256" key="3">
    <source>
        <dbReference type="ARBA" id="ARBA00022475"/>
    </source>
</evidence>
<proteinExistence type="predicted"/>
<evidence type="ECO:0000256" key="5">
    <source>
        <dbReference type="ARBA" id="ARBA00022989"/>
    </source>
</evidence>
<feature type="transmembrane region" description="Helical" evidence="8">
    <location>
        <begin position="21"/>
        <end position="42"/>
    </location>
</feature>
<dbReference type="Pfam" id="PF07690">
    <property type="entry name" value="MFS_1"/>
    <property type="match status" value="1"/>
</dbReference>